<gene>
    <name evidence="10" type="ORF">TL16_g06368</name>
</gene>
<evidence type="ECO:0000256" key="2">
    <source>
        <dbReference type="ARBA" id="ARBA00004720"/>
    </source>
</evidence>
<evidence type="ECO:0000256" key="7">
    <source>
        <dbReference type="ARBA" id="ARBA00025744"/>
    </source>
</evidence>
<dbReference type="Proteomes" id="UP001162640">
    <property type="component" value="Unassembled WGS sequence"/>
</dbReference>
<dbReference type="Pfam" id="PF16653">
    <property type="entry name" value="Sacchrp_dh_C"/>
    <property type="match status" value="1"/>
</dbReference>
<dbReference type="Gene3D" id="1.10.1870.10">
    <property type="entry name" value="Domain 3, Saccharopine reductase"/>
    <property type="match status" value="1"/>
</dbReference>
<dbReference type="Gene3D" id="3.30.360.10">
    <property type="entry name" value="Dihydrodipicolinate Reductase, domain 2"/>
    <property type="match status" value="1"/>
</dbReference>
<dbReference type="PANTHER" id="PTHR11133:SF22">
    <property type="entry name" value="ALPHA-AMINOADIPIC SEMIALDEHYDE SYNTHASE, MITOCHONDRIAL"/>
    <property type="match status" value="1"/>
</dbReference>
<proteinExistence type="inferred from homology"/>
<dbReference type="InterPro" id="IPR007545">
    <property type="entry name" value="LOR/SDH_bifunc_enz_cons_dom"/>
</dbReference>
<evidence type="ECO:0000259" key="9">
    <source>
        <dbReference type="SMART" id="SM01003"/>
    </source>
</evidence>
<dbReference type="GO" id="GO:0019878">
    <property type="term" value="P:lysine biosynthetic process via aminoadipic acid"/>
    <property type="evidence" value="ECO:0007669"/>
    <property type="project" value="TreeGrafter"/>
</dbReference>
<reference evidence="11" key="1">
    <citation type="journal article" date="2023" name="Commun. Biol.">
        <title>Genome analysis of Parmales, the sister group of diatoms, reveals the evolutionary specialization of diatoms from phago-mixotrophs to photoautotrophs.</title>
        <authorList>
            <person name="Ban H."/>
            <person name="Sato S."/>
            <person name="Yoshikawa S."/>
            <person name="Yamada K."/>
            <person name="Nakamura Y."/>
            <person name="Ichinomiya M."/>
            <person name="Sato N."/>
            <person name="Blanc-Mathieu R."/>
            <person name="Endo H."/>
            <person name="Kuwata A."/>
            <person name="Ogata H."/>
        </authorList>
    </citation>
    <scope>NUCLEOTIDE SEQUENCE [LARGE SCALE GENOMIC DNA]</scope>
</reference>
<evidence type="ECO:0000313" key="11">
    <source>
        <dbReference type="Proteomes" id="UP001162640"/>
    </source>
</evidence>
<feature type="domain" description="Alanine dehydrogenase/pyridine nucleotide transhydrogenase N-terminal" evidence="9">
    <location>
        <begin position="82"/>
        <end position="215"/>
    </location>
</feature>
<dbReference type="InterPro" id="IPR007886">
    <property type="entry name" value="AlaDH/PNT_N"/>
</dbReference>
<evidence type="ECO:0000256" key="6">
    <source>
        <dbReference type="ARBA" id="ARBA00023268"/>
    </source>
</evidence>
<comment type="similarity">
    <text evidence="7">In the C-terminal section; belongs to the saccharopine dehydrogenase family.</text>
</comment>
<evidence type="ECO:0000256" key="4">
    <source>
        <dbReference type="ARBA" id="ARBA00023002"/>
    </source>
</evidence>
<comment type="pathway">
    <text evidence="1">Amino-acid degradation; L-lysine degradation via saccharopine pathway; glutaryl-CoA from L-lysine: step 1/6.</text>
</comment>
<keyword evidence="3" id="KW-0521">NADP</keyword>
<dbReference type="InterPro" id="IPR051168">
    <property type="entry name" value="AASS"/>
</dbReference>
<dbReference type="CDD" id="cd12189">
    <property type="entry name" value="LKR_SDH_like"/>
    <property type="match status" value="1"/>
</dbReference>
<dbReference type="SUPFAM" id="SSF52283">
    <property type="entry name" value="Formate/glycerate dehydrogenase catalytic domain-like"/>
    <property type="match status" value="1"/>
</dbReference>
<dbReference type="FunFam" id="3.40.50.720:FF:000087">
    <property type="entry name" value="alpha-aminoadipic semialdehyde synthase, mitochondrial"/>
    <property type="match status" value="1"/>
</dbReference>
<dbReference type="SMART" id="SM01002">
    <property type="entry name" value="AlaDh_PNT_C"/>
    <property type="match status" value="1"/>
</dbReference>
<keyword evidence="6" id="KW-0511">Multifunctional enzyme</keyword>
<keyword evidence="5" id="KW-0520">NAD</keyword>
<evidence type="ECO:0008006" key="12">
    <source>
        <dbReference type="Google" id="ProtNLM"/>
    </source>
</evidence>
<protein>
    <recommendedName>
        <fullName evidence="12">Saccharopine dehydrogenase (NAD(+), L-glutamate-forming)</fullName>
    </recommendedName>
</protein>
<dbReference type="Pfam" id="PF03435">
    <property type="entry name" value="Sacchrp_dh_NADP"/>
    <property type="match status" value="1"/>
</dbReference>
<sequence length="1067" mass="116438">MLRRLGSTTARNLLQPTRSTIAKSARSSAALPQLLSFNASPETTWTTPSKLVQCRGLSSRCLSTAVTSKPIQDSYGGNGVLGIVRETYNKWERRVPLTPEQVRELVQGGYQVLIQPANHRIFTDAEYTAAGATVTENLGDACLILGVKQVANENLLKDKSYMFFSHVIKGQPENMSLLQKLLDDNIRFFDYECITAGGASDGKRLVAFGQFAGIAGMIDTFQAIGQQLLQSGYSTPFLNSPSSYMYRDLVAAKFGVSSMGRDISNGGLPSALEPLVFAFTGAGNVAKGAREIFELLPHKYVKVEDLEELKKPPGPHNFVYGVVIEEKDMVRLKSGDPNADIEKAHYRKSPSAYEPIFHEKVGPHVNVLVNGMYWDQRYPRLLTKEQIKQLYADGNDGLLALADISCDIGGSVEFLEKSTSVEKPYFHYDPVNDEVSDEIKREGITIMGVDILPSELPREASKYFGDALLPLLPGLLDEEASKSSVSSELVSSCITAHGELTEKFKYIDQLKRAVLKEQRAVNAKARLAAVDEQNGTIVQLDGHLFDSGLINNVLDLVEDRGCEVDIIKMEVGGEEGKSHAVLSVTGDQKDGVIAEMKDLVPKLPRAEATCAVYEKGKPAIVTDLNQKQVLVLGAGRVANSFAEYVGRRDDRKVVVCGNVEAEVKSVASEAKFGEGVVFDVTSDTAKLEGLVKDSDIVVSLLPAPFHPMVGNMCIDHGVNMVTASYVSPAVKELQQRCLDAGITILNEVGLDPGMDHMSAMKIMDDVKKRGGTIKHFSSVCGGLPAPEAANNPLMYKFSWSPMGVMTASGNSATYLRDGEVVSVDGSELLNNADDLFGFPTMNLECLPNRDSLIYRELYDIQEADTVFRGTIRFKGFSQLMYGLKRLGLLEGEPCGSDNWAGVIENLLAKAGSKNVSDFVRDNCGGSVDAASVAHCLEWLGMNGSDLKVSHPDNIIQSFCSLLENRLLYEGDERDMVLMHHDIRATFPDGTKENHSSSLQVYGHVNQMSAMCQTVGYTAAIGAELILNGDITEKGILTPMTPNIYEKSLDLLEEEGLVFDEFCTVIKP</sequence>
<dbReference type="InterPro" id="IPR043009">
    <property type="entry name" value="LOR/SDH_bifunc_enz_cons_dom_sf"/>
</dbReference>
<dbReference type="FunFam" id="3.30.360.10:FF:000008">
    <property type="entry name" value="Alpha-aminoadipic semialdehyde synthase, mitochondrial"/>
    <property type="match status" value="1"/>
</dbReference>
<evidence type="ECO:0000256" key="1">
    <source>
        <dbReference type="ARBA" id="ARBA00004682"/>
    </source>
</evidence>
<dbReference type="GO" id="GO:0005737">
    <property type="term" value="C:cytoplasm"/>
    <property type="evidence" value="ECO:0007669"/>
    <property type="project" value="TreeGrafter"/>
</dbReference>
<dbReference type="InterPro" id="IPR005097">
    <property type="entry name" value="Sacchrp_dh_NADP-bd"/>
</dbReference>
<dbReference type="Pfam" id="PF01262">
    <property type="entry name" value="AlaDh_PNT_C"/>
    <property type="match status" value="1"/>
</dbReference>
<dbReference type="Gene3D" id="3.40.50.720">
    <property type="entry name" value="NAD(P)-binding Rossmann-like Domain"/>
    <property type="match status" value="3"/>
</dbReference>
<dbReference type="Pfam" id="PF04455">
    <property type="entry name" value="Saccharop_dh_N"/>
    <property type="match status" value="1"/>
</dbReference>
<dbReference type="EMBL" id="BLQM01000192">
    <property type="protein sequence ID" value="GMH74098.1"/>
    <property type="molecule type" value="Genomic_DNA"/>
</dbReference>
<dbReference type="InterPro" id="IPR007698">
    <property type="entry name" value="AlaDH/PNT_NAD(H)-bd"/>
</dbReference>
<organism evidence="10 11">
    <name type="scientific">Triparma laevis f. inornata</name>
    <dbReference type="NCBI Taxonomy" id="1714386"/>
    <lineage>
        <taxon>Eukaryota</taxon>
        <taxon>Sar</taxon>
        <taxon>Stramenopiles</taxon>
        <taxon>Ochrophyta</taxon>
        <taxon>Bolidophyceae</taxon>
        <taxon>Parmales</taxon>
        <taxon>Triparmaceae</taxon>
        <taxon>Triparma</taxon>
    </lineage>
</organism>
<evidence type="ECO:0000313" key="10">
    <source>
        <dbReference type="EMBL" id="GMH74098.1"/>
    </source>
</evidence>
<keyword evidence="4" id="KW-0560">Oxidoreductase</keyword>
<dbReference type="PANTHER" id="PTHR11133">
    <property type="entry name" value="SACCHAROPINE DEHYDROGENASE"/>
    <property type="match status" value="1"/>
</dbReference>
<name>A0A9W7EF11_9STRA</name>
<dbReference type="SMART" id="SM01003">
    <property type="entry name" value="AlaDh_PNT_N"/>
    <property type="match status" value="1"/>
</dbReference>
<dbReference type="FunFam" id="3.40.50.720:FF:000072">
    <property type="entry name" value="Saccharopine dehydrogenase [NADP(+), L-glutamate-forming]"/>
    <property type="match status" value="1"/>
</dbReference>
<dbReference type="SUPFAM" id="SSF51735">
    <property type="entry name" value="NAD(P)-binding Rossmann-fold domains"/>
    <property type="match status" value="1"/>
</dbReference>
<dbReference type="GO" id="GO:0004753">
    <property type="term" value="F:saccharopine dehydrogenase activity"/>
    <property type="evidence" value="ECO:0007669"/>
    <property type="project" value="TreeGrafter"/>
</dbReference>
<accession>A0A9W7EF11</accession>
<dbReference type="InterPro" id="IPR032095">
    <property type="entry name" value="Sacchrp_dh-like_C"/>
</dbReference>
<comment type="caution">
    <text evidence="10">The sequence shown here is derived from an EMBL/GenBank/DDBJ whole genome shotgun (WGS) entry which is preliminary data.</text>
</comment>
<dbReference type="SUPFAM" id="SSF55347">
    <property type="entry name" value="Glyceraldehyde-3-phosphate dehydrogenase-like, C-terminal domain"/>
    <property type="match status" value="1"/>
</dbReference>
<evidence type="ECO:0000256" key="5">
    <source>
        <dbReference type="ARBA" id="ARBA00023027"/>
    </source>
</evidence>
<feature type="domain" description="Alanine dehydrogenase/pyridine nucleotide transhydrogenase NAD(H)-binding" evidence="8">
    <location>
        <begin position="261"/>
        <end position="448"/>
    </location>
</feature>
<dbReference type="AlphaFoldDB" id="A0A9W7EF11"/>
<comment type="pathway">
    <text evidence="2">Amino-acid degradation; L-lysine degradation via saccharopine pathway; glutaryl-CoA from L-lysine: step 2/6.</text>
</comment>
<dbReference type="InterPro" id="IPR036291">
    <property type="entry name" value="NAD(P)-bd_dom_sf"/>
</dbReference>
<dbReference type="Pfam" id="PF05222">
    <property type="entry name" value="AlaDh_PNT_N"/>
    <property type="match status" value="1"/>
</dbReference>
<evidence type="ECO:0000259" key="8">
    <source>
        <dbReference type="SMART" id="SM01002"/>
    </source>
</evidence>
<evidence type="ECO:0000256" key="3">
    <source>
        <dbReference type="ARBA" id="ARBA00022857"/>
    </source>
</evidence>
<dbReference type="Gene3D" id="3.30.70.2690">
    <property type="entry name" value="LOR/SDH bifunctional enzyme, conserved domain"/>
    <property type="match status" value="1"/>
</dbReference>